<dbReference type="Pfam" id="PF12819">
    <property type="entry name" value="Malectin_like"/>
    <property type="match status" value="1"/>
</dbReference>
<evidence type="ECO:0000256" key="8">
    <source>
        <dbReference type="ARBA" id="ARBA00022777"/>
    </source>
</evidence>
<organism evidence="17 18">
    <name type="scientific">Brassica napus</name>
    <name type="common">Rape</name>
    <dbReference type="NCBI Taxonomy" id="3708"/>
    <lineage>
        <taxon>Eukaryota</taxon>
        <taxon>Viridiplantae</taxon>
        <taxon>Streptophyta</taxon>
        <taxon>Embryophyta</taxon>
        <taxon>Tracheophyta</taxon>
        <taxon>Spermatophyta</taxon>
        <taxon>Magnoliopsida</taxon>
        <taxon>eudicotyledons</taxon>
        <taxon>Gunneridae</taxon>
        <taxon>Pentapetalae</taxon>
        <taxon>rosids</taxon>
        <taxon>malvids</taxon>
        <taxon>Brassicales</taxon>
        <taxon>Brassicaceae</taxon>
        <taxon>Brassiceae</taxon>
        <taxon>Brassica</taxon>
    </lineage>
</organism>
<evidence type="ECO:0000256" key="7">
    <source>
        <dbReference type="ARBA" id="ARBA00022741"/>
    </source>
</evidence>
<evidence type="ECO:0000256" key="1">
    <source>
        <dbReference type="ARBA" id="ARBA00004479"/>
    </source>
</evidence>
<dbReference type="SUPFAM" id="SSF52540">
    <property type="entry name" value="P-loop containing nucleoside triphosphate hydrolases"/>
    <property type="match status" value="1"/>
</dbReference>
<dbReference type="CDD" id="cd02036">
    <property type="entry name" value="MinD"/>
    <property type="match status" value="1"/>
</dbReference>
<evidence type="ECO:0000256" key="5">
    <source>
        <dbReference type="ARBA" id="ARBA00022692"/>
    </source>
</evidence>
<comment type="subcellular location">
    <subcellularLocation>
        <location evidence="1">Membrane</location>
        <topology evidence="1">Single-pass type I membrane protein</topology>
    </subcellularLocation>
</comment>
<keyword evidence="6" id="KW-0732">Signal</keyword>
<evidence type="ECO:0000256" key="2">
    <source>
        <dbReference type="ARBA" id="ARBA00008171"/>
    </source>
</evidence>
<dbReference type="InterPro" id="IPR002586">
    <property type="entry name" value="CobQ/CobB/MinD/ParA_Nub-bd_dom"/>
</dbReference>
<feature type="transmembrane region" description="Helical" evidence="15">
    <location>
        <begin position="490"/>
        <end position="516"/>
    </location>
</feature>
<dbReference type="PANTHER" id="PTHR34590">
    <property type="entry name" value="OS03G0124300 PROTEIN-RELATED"/>
    <property type="match status" value="1"/>
</dbReference>
<evidence type="ECO:0000256" key="12">
    <source>
        <dbReference type="ARBA" id="ARBA00023180"/>
    </source>
</evidence>
<evidence type="ECO:0000313" key="17">
    <source>
        <dbReference type="EMBL" id="KAH0923312.1"/>
    </source>
</evidence>
<dbReference type="InterPro" id="IPR011009">
    <property type="entry name" value="Kinase-like_dom_sf"/>
</dbReference>
<dbReference type="InterPro" id="IPR024788">
    <property type="entry name" value="Malectin-like_Carb-bd_dom"/>
</dbReference>
<accession>A0ABQ8D1R4</accession>
<name>A0ABQ8D1R4_BRANA</name>
<keyword evidence="11 15" id="KW-0472">Membrane</keyword>
<dbReference type="InterPro" id="IPR001245">
    <property type="entry name" value="Ser-Thr/Tyr_kinase_cat_dom"/>
</dbReference>
<evidence type="ECO:0000256" key="10">
    <source>
        <dbReference type="ARBA" id="ARBA00022989"/>
    </source>
</evidence>
<feature type="transmembrane region" description="Helical" evidence="15">
    <location>
        <begin position="52"/>
        <end position="72"/>
    </location>
</feature>
<evidence type="ECO:0000256" key="13">
    <source>
        <dbReference type="PROSITE-ProRule" id="PRU10141"/>
    </source>
</evidence>
<dbReference type="Proteomes" id="UP000824890">
    <property type="component" value="Unassembled WGS sequence"/>
</dbReference>
<dbReference type="Gene3D" id="2.60.120.430">
    <property type="entry name" value="Galactose-binding lectin"/>
    <property type="match status" value="2"/>
</dbReference>
<comment type="similarity">
    <text evidence="2">Belongs to the protein kinase superfamily. TKL Ser/Thr protein kinase family. ROCO subfamily.</text>
</comment>
<feature type="region of interest" description="Disordered" evidence="14">
    <location>
        <begin position="838"/>
        <end position="864"/>
    </location>
</feature>
<keyword evidence="5 15" id="KW-0812">Transmembrane</keyword>
<dbReference type="InterPro" id="IPR045272">
    <property type="entry name" value="ANXUR1/2-like"/>
</dbReference>
<dbReference type="SUPFAM" id="SSF56112">
    <property type="entry name" value="Protein kinase-like (PK-like)"/>
    <property type="match status" value="1"/>
</dbReference>
<keyword evidence="8" id="KW-0418">Kinase</keyword>
<keyword evidence="10 15" id="KW-1133">Transmembrane helix</keyword>
<keyword evidence="12" id="KW-0325">Glycoprotein</keyword>
<dbReference type="InterPro" id="IPR027417">
    <property type="entry name" value="P-loop_NTPase"/>
</dbReference>
<dbReference type="EMBL" id="JAGKQM010000006">
    <property type="protein sequence ID" value="KAH0923312.1"/>
    <property type="molecule type" value="Genomic_DNA"/>
</dbReference>
<keyword evidence="18" id="KW-1185">Reference proteome</keyword>
<evidence type="ECO:0000256" key="9">
    <source>
        <dbReference type="ARBA" id="ARBA00022840"/>
    </source>
</evidence>
<keyword evidence="9 13" id="KW-0067">ATP-binding</keyword>
<keyword evidence="3" id="KW-0723">Serine/threonine-protein kinase</keyword>
<feature type="compositionally biased region" description="Low complexity" evidence="14">
    <location>
        <begin position="838"/>
        <end position="858"/>
    </location>
</feature>
<dbReference type="PROSITE" id="PS00107">
    <property type="entry name" value="PROTEIN_KINASE_ATP"/>
    <property type="match status" value="1"/>
</dbReference>
<feature type="transmembrane region" description="Helical" evidence="15">
    <location>
        <begin position="84"/>
        <end position="107"/>
    </location>
</feature>
<comment type="caution">
    <text evidence="17">The sequence shown here is derived from an EMBL/GenBank/DDBJ whole genome shotgun (WGS) entry which is preliminary data.</text>
</comment>
<evidence type="ECO:0000256" key="6">
    <source>
        <dbReference type="ARBA" id="ARBA00022729"/>
    </source>
</evidence>
<feature type="compositionally biased region" description="Polar residues" evidence="14">
    <location>
        <begin position="791"/>
        <end position="804"/>
    </location>
</feature>
<keyword evidence="4" id="KW-0808">Transferase</keyword>
<evidence type="ECO:0000256" key="14">
    <source>
        <dbReference type="SAM" id="MobiDB-lite"/>
    </source>
</evidence>
<proteinExistence type="inferred from homology"/>
<dbReference type="NCBIfam" id="TIGR01968">
    <property type="entry name" value="minD_bact"/>
    <property type="match status" value="1"/>
</dbReference>
<evidence type="ECO:0000256" key="3">
    <source>
        <dbReference type="ARBA" id="ARBA00022527"/>
    </source>
</evidence>
<feature type="region of interest" description="Disordered" evidence="14">
    <location>
        <begin position="778"/>
        <end position="818"/>
    </location>
</feature>
<dbReference type="Gene3D" id="1.10.510.10">
    <property type="entry name" value="Transferase(Phosphotransferase) domain 1"/>
    <property type="match status" value="1"/>
</dbReference>
<evidence type="ECO:0000256" key="11">
    <source>
        <dbReference type="ARBA" id="ARBA00023136"/>
    </source>
</evidence>
<gene>
    <name evidence="17" type="ORF">HID58_023330</name>
</gene>
<evidence type="ECO:0000256" key="15">
    <source>
        <dbReference type="SAM" id="Phobius"/>
    </source>
</evidence>
<reference evidence="17 18" key="1">
    <citation type="submission" date="2021-05" db="EMBL/GenBank/DDBJ databases">
        <title>Genome Assembly of Synthetic Allotetraploid Brassica napus Reveals Homoeologous Exchanges between Subgenomes.</title>
        <authorList>
            <person name="Davis J.T."/>
        </authorList>
    </citation>
    <scope>NUCLEOTIDE SEQUENCE [LARGE SCALE GENOMIC DNA]</scope>
    <source>
        <strain evidence="18">cv. Da-Ae</strain>
        <tissue evidence="17">Seedling</tissue>
    </source>
</reference>
<dbReference type="Pfam" id="PF07714">
    <property type="entry name" value="PK_Tyr_Ser-Thr"/>
    <property type="match status" value="1"/>
</dbReference>
<feature type="domain" description="Protein kinase" evidence="16">
    <location>
        <begin position="573"/>
        <end position="882"/>
    </location>
</feature>
<dbReference type="PANTHER" id="PTHR34590:SF18">
    <property type="entry name" value="MALECTIN-LIKE DOMAIN-CONTAINING PROTEIN"/>
    <property type="match status" value="1"/>
</dbReference>
<keyword evidence="7 13" id="KW-0547">Nucleotide-binding</keyword>
<dbReference type="InterPro" id="IPR017441">
    <property type="entry name" value="Protein_kinase_ATP_BS"/>
</dbReference>
<evidence type="ECO:0000259" key="16">
    <source>
        <dbReference type="PROSITE" id="PS50011"/>
    </source>
</evidence>
<evidence type="ECO:0000313" key="18">
    <source>
        <dbReference type="Proteomes" id="UP000824890"/>
    </source>
</evidence>
<dbReference type="Gene3D" id="3.40.50.300">
    <property type="entry name" value="P-loop containing nucleotide triphosphate hydrolases"/>
    <property type="match status" value="1"/>
</dbReference>
<protein>
    <recommendedName>
        <fullName evidence="16">Protein kinase domain-containing protein</fullName>
    </recommendedName>
</protein>
<evidence type="ECO:0000256" key="4">
    <source>
        <dbReference type="ARBA" id="ARBA00022679"/>
    </source>
</evidence>
<feature type="binding site" evidence="13">
    <location>
        <position position="601"/>
    </location>
    <ligand>
        <name>ATP</name>
        <dbReference type="ChEBI" id="CHEBI:30616"/>
    </ligand>
</feature>
<sequence length="1250" mass="138149">MSVSILTSCPSYFNGVNDLPFTNSVYVERKNDRNRKWKIRNEYIKAPANTHFLVSLHFLFLLFSLTSSQSFLKTFPKLPSPMAFLVNLILTLILFFLSLLHLFSAAFTPPDNYLLNCGANTNASFFSTRSFLGDSSKQVSTFLSTDRSISLSDQNPPPDSPLLYHTARIFPGGSSPSYKLHLTSNGTHFIRLHFAPFKASTFDLNSAKFSVLVNGFSVLTSFAANSVVVKEFILKIDSPVLEISFLPSKASTFAFVNAIEVFSAPRDYIIDQGTKRVVPNSAQIFSNLSSQVLETVHRINVGGLKLTPFNDSLWRTWLVDDDYLLLKGAAKRAWTTHSPNYQSGGATREIAPDNVYMTAQEMNRDSQELQARFNISWEFPVGSKRVLHLVRLHFCDIVSTSLNQLYFNVFINDYLAYRDVDLSALNFHVLASPLYIDFVAESDRDGAVRISVGPSDLSNPARANAILNGVEIMRIVNPVGSKVGYGKKHVVWIVAGSVLGSLVFLSLLVLLGLCLCRPKKKNRTKRSESTGWTPLRRFRNSSISRTTEGTVSSNGYQTLRISFAEIQSGTNNFDKSLVIGVGGFGMVFKGSLKDNTKVAVKRGVPGSRQGLPEFLSEITILSKIRHRHLVSLVGYCEEQSEMILVYEYMDKGPLKSHLYGSTNPPLSWKQRLEQLTDKSDVYSFGVVLFEVLCARPAVDPLLVREQVNLAEWAIAWQKKGMLDQIVDPNIAGQIKPCSLKKFAETAEKCCADYGVDRPTIGDVLWNLEHVLQLQESGPLAEPGEACGDVNGSGTTARQGLSSDSNTERDSGDGTSALGSLSEEEHHYQMASLRVFSTTSHQPPLLPSSLSSNPLSTSPRFVKSPSRRTPIRSVLQFNRKPQLAGETPRIVVITSGKGGVGKTTTTANVGLSLARYGFSVVAIDADLGLRNLDLLLGLENRVNYTVVEVLNGDCRLDQALVRDKRWSNFELLCISKPRSKLPMGFGGKALEWLVDALKTRPEGSPDFIIIDCPAGIDAGFITAITPANEAVLVTTPDITALRDADRVTGLLECDGIRDIKMIVNRVRTDMIRGEDMMSVLDVQEMLGLSLLGAIPEDSEVIRSTNRGFPLVLNKPPTLAGLAFEQAAWRLVEQDSMKAVMVEEEPKKRGFFSFFGVYIQYSHNRFHWFTAGSHMLIRTIATNSYVTRFLTCVRDTDNNSKPKLGYDDSIKPGLVEPPVVASLFASRAVADGYGVVIRKKIAEDKDMDDGSH</sequence>
<dbReference type="Gene3D" id="3.30.200.20">
    <property type="entry name" value="Phosphorylase Kinase, domain 1"/>
    <property type="match status" value="1"/>
</dbReference>
<dbReference type="PROSITE" id="PS50011">
    <property type="entry name" value="PROTEIN_KINASE_DOM"/>
    <property type="match status" value="1"/>
</dbReference>
<dbReference type="Pfam" id="PF01656">
    <property type="entry name" value="CbiA"/>
    <property type="match status" value="1"/>
</dbReference>
<dbReference type="InterPro" id="IPR010223">
    <property type="entry name" value="MinD"/>
</dbReference>
<dbReference type="InterPro" id="IPR000719">
    <property type="entry name" value="Prot_kinase_dom"/>
</dbReference>